<comment type="caution">
    <text evidence="2">The sequence shown here is derived from an EMBL/GenBank/DDBJ whole genome shotgun (WGS) entry which is preliminary data.</text>
</comment>
<dbReference type="OrthoDB" id="413527at2759"/>
<protein>
    <submittedName>
        <fullName evidence="2">Uncharacterized protein</fullName>
    </submittedName>
</protein>
<evidence type="ECO:0000313" key="3">
    <source>
        <dbReference type="Proteomes" id="UP000649617"/>
    </source>
</evidence>
<reference evidence="2" key="1">
    <citation type="submission" date="2021-02" db="EMBL/GenBank/DDBJ databases">
        <authorList>
            <person name="Dougan E. K."/>
            <person name="Rhodes N."/>
            <person name="Thang M."/>
            <person name="Chan C."/>
        </authorList>
    </citation>
    <scope>NUCLEOTIDE SEQUENCE</scope>
</reference>
<evidence type="ECO:0000256" key="1">
    <source>
        <dbReference type="SAM" id="MobiDB-lite"/>
    </source>
</evidence>
<organism evidence="2 3">
    <name type="scientific">Symbiodinium pilosum</name>
    <name type="common">Dinoflagellate</name>
    <dbReference type="NCBI Taxonomy" id="2952"/>
    <lineage>
        <taxon>Eukaryota</taxon>
        <taxon>Sar</taxon>
        <taxon>Alveolata</taxon>
        <taxon>Dinophyceae</taxon>
        <taxon>Suessiales</taxon>
        <taxon>Symbiodiniaceae</taxon>
        <taxon>Symbiodinium</taxon>
    </lineage>
</organism>
<feature type="region of interest" description="Disordered" evidence="1">
    <location>
        <begin position="94"/>
        <end position="150"/>
    </location>
</feature>
<feature type="non-terminal residue" evidence="2">
    <location>
        <position position="1"/>
    </location>
</feature>
<proteinExistence type="predicted"/>
<dbReference type="EMBL" id="CAJNIZ010007055">
    <property type="protein sequence ID" value="CAE7254816.1"/>
    <property type="molecule type" value="Genomic_DNA"/>
</dbReference>
<evidence type="ECO:0000313" key="2">
    <source>
        <dbReference type="EMBL" id="CAE7254816.1"/>
    </source>
</evidence>
<sequence length="510" mass="57714">DIFVEYNSWTQAENYLLVERLSSSSVVEEWREVVEQVDESETFKTESYRLKARRKFAIAKNLPLADVDLEDVINSPQGLAGWAEMSVSVPGIEEVDSPTVLGGSSAPGTPAPTTGKKRASGDGSPEGKPSKKPKAKSAAGNQARQTEKAAKDMLCSLQRTQQIVDKVGAEIDKFPSEWGWAKPLLEDLLQWQADFQSALKPEHGDDLTEFVNDLKLSVISPSALRQLKKDHKDSFVRLMMSHLAVKIDNMSKRVATVLVIWVFAQSKVPNMAMNMCDYTLERFFQRVNEQLPMMLPSKLFSLYVEKPEETMMTPHFDQVTLSTMPAEFYTAQDYDDDLVIRIHNAEELRLIYSNLEYKKKQRGRVLIRNVPALGLQRNWRLEPSAALPDIGQLEYLSTPVDVCFWVGPHEARLTHSCPLFALDGVSIESWGIDVMHAWHLGPLQQLVSMTLRFFIKSGLFNARSSNIHAADQQEIALQTIKSELFLFYKLLRNTDEEWKRKGSEAGTFQI</sequence>
<keyword evidence="3" id="KW-1185">Reference proteome</keyword>
<accession>A0A812M131</accession>
<dbReference type="Proteomes" id="UP000649617">
    <property type="component" value="Unassembled WGS sequence"/>
</dbReference>
<dbReference type="AlphaFoldDB" id="A0A812M131"/>
<gene>
    <name evidence="2" type="ORF">SPIL2461_LOCUS5082</name>
</gene>
<name>A0A812M131_SYMPI</name>